<reference evidence="2 4" key="2">
    <citation type="journal article" date="2013" name="Nature">
        <title>Insights into bilaterian evolution from three spiralian genomes.</title>
        <authorList>
            <person name="Simakov O."/>
            <person name="Marletaz F."/>
            <person name="Cho S.J."/>
            <person name="Edsinger-Gonzales E."/>
            <person name="Havlak P."/>
            <person name="Hellsten U."/>
            <person name="Kuo D.H."/>
            <person name="Larsson T."/>
            <person name="Lv J."/>
            <person name="Arendt D."/>
            <person name="Savage R."/>
            <person name="Osoegawa K."/>
            <person name="de Jong P."/>
            <person name="Grimwood J."/>
            <person name="Chapman J.A."/>
            <person name="Shapiro H."/>
            <person name="Aerts A."/>
            <person name="Otillar R.P."/>
            <person name="Terry A.Y."/>
            <person name="Boore J.L."/>
            <person name="Grigoriev I.V."/>
            <person name="Lindberg D.R."/>
            <person name="Seaver E.C."/>
            <person name="Weisblat D.A."/>
            <person name="Putnam N.H."/>
            <person name="Rokhsar D.S."/>
        </authorList>
    </citation>
    <scope>NUCLEOTIDE SEQUENCE</scope>
</reference>
<dbReference type="CDD" id="cd22823">
    <property type="entry name" value="Gal_Rha_Lectin"/>
    <property type="match status" value="1"/>
</dbReference>
<keyword evidence="4" id="KW-1185">Reference proteome</keyword>
<evidence type="ECO:0000313" key="4">
    <source>
        <dbReference type="Proteomes" id="UP000015101"/>
    </source>
</evidence>
<organism evidence="3 4">
    <name type="scientific">Helobdella robusta</name>
    <name type="common">Californian leech</name>
    <dbReference type="NCBI Taxonomy" id="6412"/>
    <lineage>
        <taxon>Eukaryota</taxon>
        <taxon>Metazoa</taxon>
        <taxon>Spiralia</taxon>
        <taxon>Lophotrochozoa</taxon>
        <taxon>Annelida</taxon>
        <taxon>Clitellata</taxon>
        <taxon>Hirudinea</taxon>
        <taxon>Rhynchobdellida</taxon>
        <taxon>Glossiphoniidae</taxon>
        <taxon>Helobdella</taxon>
    </lineage>
</organism>
<dbReference type="EMBL" id="KB097143">
    <property type="protein sequence ID" value="ESN98850.1"/>
    <property type="molecule type" value="Genomic_DNA"/>
</dbReference>
<dbReference type="EnsemblMetazoa" id="HelroT162310">
    <property type="protein sequence ID" value="HelroP162310"/>
    <property type="gene ID" value="HelroG162310"/>
</dbReference>
<dbReference type="InterPro" id="IPR000922">
    <property type="entry name" value="Lectin_gal-bd_dom"/>
</dbReference>
<dbReference type="CTD" id="20199529"/>
<dbReference type="AlphaFoldDB" id="T1ESH9"/>
<dbReference type="Gene3D" id="2.60.120.740">
    <property type="match status" value="1"/>
</dbReference>
<dbReference type="Pfam" id="PF02140">
    <property type="entry name" value="SUEL_Lectin"/>
    <property type="match status" value="1"/>
</dbReference>
<dbReference type="HOGENOM" id="CLU_1246567_0_0_1"/>
<gene>
    <name evidence="3" type="primary">20199529</name>
    <name evidence="2" type="ORF">HELRODRAFT_162310</name>
</gene>
<dbReference type="GeneID" id="20199529"/>
<dbReference type="PANTHER" id="PTHR46780">
    <property type="entry name" value="PROTEIN EVA-1"/>
    <property type="match status" value="1"/>
</dbReference>
<name>T1ESH9_HELRO</name>
<accession>T1ESH9</accession>
<proteinExistence type="predicted"/>
<reference evidence="3" key="3">
    <citation type="submission" date="2015-06" db="UniProtKB">
        <authorList>
            <consortium name="EnsemblMetazoa"/>
        </authorList>
    </citation>
    <scope>IDENTIFICATION</scope>
</reference>
<dbReference type="GO" id="GO:0030246">
    <property type="term" value="F:carbohydrate binding"/>
    <property type="evidence" value="ECO:0007669"/>
    <property type="project" value="InterPro"/>
</dbReference>
<dbReference type="KEGG" id="hro:HELRODRAFT_162310"/>
<evidence type="ECO:0000313" key="2">
    <source>
        <dbReference type="EMBL" id="ESN98850.1"/>
    </source>
</evidence>
<dbReference type="OrthoDB" id="1100386at2759"/>
<feature type="domain" description="SUEL-type lectin" evidence="1">
    <location>
        <begin position="28"/>
        <end position="107"/>
    </location>
</feature>
<protein>
    <recommendedName>
        <fullName evidence="1">SUEL-type lectin domain-containing protein</fullName>
    </recommendedName>
</protein>
<dbReference type="Proteomes" id="UP000015101">
    <property type="component" value="Unassembled WGS sequence"/>
</dbReference>
<evidence type="ECO:0000259" key="1">
    <source>
        <dbReference type="Pfam" id="PF02140"/>
    </source>
</evidence>
<dbReference type="RefSeq" id="XP_009022800.1">
    <property type="nucleotide sequence ID" value="XM_009024552.1"/>
</dbReference>
<dbReference type="InterPro" id="IPR043159">
    <property type="entry name" value="Lectin_gal-bd_sf"/>
</dbReference>
<sequence length="222" mass="25575">MPNLLLTLQQLLKQISKEYCKWDSFETRCLPDEIVVMESARYGRMSIGRCVKQAMGELGCSTDVIHYMDHVCTGRQQCKIIVPNPDIDKFNPCLKEVTSYLEASYSCRKGEIKSLFNMSSEDVISGDASECRLMKPFHVKEQRGFISNHVTLLTGCGSSSSPWLLEAKVGQRINISLWNIDRMRSYRHSKDFLMSRWCPLLEWDGIEWIKVKFNGTKWGGMR</sequence>
<dbReference type="InParanoid" id="T1ESH9"/>
<dbReference type="EMBL" id="AMQM01001069">
    <property type="status" value="NOT_ANNOTATED_CDS"/>
    <property type="molecule type" value="Genomic_DNA"/>
</dbReference>
<evidence type="ECO:0000313" key="3">
    <source>
        <dbReference type="EnsemblMetazoa" id="HelroP162310"/>
    </source>
</evidence>
<reference evidence="4" key="1">
    <citation type="submission" date="2012-12" db="EMBL/GenBank/DDBJ databases">
        <authorList>
            <person name="Hellsten U."/>
            <person name="Grimwood J."/>
            <person name="Chapman J.A."/>
            <person name="Shapiro H."/>
            <person name="Aerts A."/>
            <person name="Otillar R.P."/>
            <person name="Terry A.Y."/>
            <person name="Boore J.L."/>
            <person name="Simakov O."/>
            <person name="Marletaz F."/>
            <person name="Cho S.-J."/>
            <person name="Edsinger-Gonzales E."/>
            <person name="Havlak P."/>
            <person name="Kuo D.-H."/>
            <person name="Larsson T."/>
            <person name="Lv J."/>
            <person name="Arendt D."/>
            <person name="Savage R."/>
            <person name="Osoegawa K."/>
            <person name="de Jong P."/>
            <person name="Lindberg D.R."/>
            <person name="Seaver E.C."/>
            <person name="Weisblat D.A."/>
            <person name="Putnam N.H."/>
            <person name="Grigoriev I.V."/>
            <person name="Rokhsar D.S."/>
        </authorList>
    </citation>
    <scope>NUCLEOTIDE SEQUENCE</scope>
</reference>